<feature type="transmembrane region" description="Helical" evidence="10">
    <location>
        <begin position="78"/>
        <end position="96"/>
    </location>
</feature>
<evidence type="ECO:0000256" key="5">
    <source>
        <dbReference type="ARBA" id="ARBA00022741"/>
    </source>
</evidence>
<dbReference type="Pfam" id="PF07730">
    <property type="entry name" value="HisKA_3"/>
    <property type="match status" value="1"/>
</dbReference>
<dbReference type="Gene3D" id="1.20.5.1930">
    <property type="match status" value="1"/>
</dbReference>
<dbReference type="OrthoDB" id="227596at2"/>
<evidence type="ECO:0000256" key="2">
    <source>
        <dbReference type="ARBA" id="ARBA00012438"/>
    </source>
</evidence>
<evidence type="ECO:0000256" key="1">
    <source>
        <dbReference type="ARBA" id="ARBA00000085"/>
    </source>
</evidence>
<keyword evidence="6 12" id="KW-0418">Kinase</keyword>
<keyword evidence="7" id="KW-0067">ATP-binding</keyword>
<dbReference type="GO" id="GO:0005524">
    <property type="term" value="F:ATP binding"/>
    <property type="evidence" value="ECO:0007669"/>
    <property type="project" value="UniProtKB-KW"/>
</dbReference>
<feature type="transmembrane region" description="Helical" evidence="10">
    <location>
        <begin position="143"/>
        <end position="163"/>
    </location>
</feature>
<evidence type="ECO:0000259" key="11">
    <source>
        <dbReference type="Pfam" id="PF07730"/>
    </source>
</evidence>
<dbReference type="EMBL" id="JDYK01000003">
    <property type="protein sequence ID" value="EWS82364.1"/>
    <property type="molecule type" value="Genomic_DNA"/>
</dbReference>
<evidence type="ECO:0000256" key="10">
    <source>
        <dbReference type="SAM" id="Phobius"/>
    </source>
</evidence>
<comment type="catalytic activity">
    <reaction evidence="1">
        <text>ATP + protein L-histidine = ADP + protein N-phospho-L-histidine.</text>
        <dbReference type="EC" id="2.7.13.3"/>
    </reaction>
</comment>
<gene>
    <name evidence="12" type="ORF">BF93_12230</name>
</gene>
<dbReference type="PANTHER" id="PTHR24421">
    <property type="entry name" value="NITRATE/NITRITE SENSOR PROTEIN NARX-RELATED"/>
    <property type="match status" value="1"/>
</dbReference>
<dbReference type="GO" id="GO:0046983">
    <property type="term" value="F:protein dimerization activity"/>
    <property type="evidence" value="ECO:0007669"/>
    <property type="project" value="InterPro"/>
</dbReference>
<evidence type="ECO:0000256" key="4">
    <source>
        <dbReference type="ARBA" id="ARBA00022679"/>
    </source>
</evidence>
<evidence type="ECO:0000256" key="9">
    <source>
        <dbReference type="SAM" id="Coils"/>
    </source>
</evidence>
<evidence type="ECO:0000313" key="12">
    <source>
        <dbReference type="EMBL" id="EWS82364.1"/>
    </source>
</evidence>
<keyword evidence="13" id="KW-1185">Reference proteome</keyword>
<dbReference type="HOGENOM" id="CLU_000445_20_1_11"/>
<proteinExistence type="predicted"/>
<evidence type="ECO:0000256" key="7">
    <source>
        <dbReference type="ARBA" id="ARBA00022840"/>
    </source>
</evidence>
<feature type="coiled-coil region" evidence="9">
    <location>
        <begin position="166"/>
        <end position="193"/>
    </location>
</feature>
<dbReference type="InterPro" id="IPR050482">
    <property type="entry name" value="Sensor_HK_TwoCompSys"/>
</dbReference>
<dbReference type="Proteomes" id="UP000023067">
    <property type="component" value="Unassembled WGS sequence"/>
</dbReference>
<reference evidence="12 13" key="1">
    <citation type="submission" date="2014-02" db="EMBL/GenBank/DDBJ databases">
        <title>Genome sequence of Brachybacterium phenoliresistens strain W13A50.</title>
        <authorList>
            <person name="Wang X."/>
        </authorList>
    </citation>
    <scope>NUCLEOTIDE SEQUENCE [LARGE SCALE GENOMIC DNA]</scope>
    <source>
        <strain evidence="12 13">W13A50</strain>
    </source>
</reference>
<dbReference type="CDD" id="cd16917">
    <property type="entry name" value="HATPase_UhpB-NarQ-NarX-like"/>
    <property type="match status" value="1"/>
</dbReference>
<accession>Z9JVX9</accession>
<evidence type="ECO:0000256" key="8">
    <source>
        <dbReference type="ARBA" id="ARBA00023012"/>
    </source>
</evidence>
<keyword evidence="10" id="KW-0812">Transmembrane</keyword>
<keyword evidence="9" id="KW-0175">Coiled coil</keyword>
<dbReference type="SUPFAM" id="SSF55874">
    <property type="entry name" value="ATPase domain of HSP90 chaperone/DNA topoisomerase II/histidine kinase"/>
    <property type="match status" value="1"/>
</dbReference>
<keyword evidence="8" id="KW-0902">Two-component regulatory system</keyword>
<dbReference type="RefSeq" id="WP_038370910.1">
    <property type="nucleotide sequence ID" value="NZ_KK069989.1"/>
</dbReference>
<evidence type="ECO:0000313" key="13">
    <source>
        <dbReference type="Proteomes" id="UP000023067"/>
    </source>
</evidence>
<dbReference type="GO" id="GO:0000155">
    <property type="term" value="F:phosphorelay sensor kinase activity"/>
    <property type="evidence" value="ECO:0007669"/>
    <property type="project" value="InterPro"/>
</dbReference>
<dbReference type="EC" id="2.7.13.3" evidence="2"/>
<sequence>MTSCPPLPRLRDVALALVIGVLVMGSLRWSGRWGPPGPWDGGPMPPGGSDGAPIGAGAFVLAGLAVLAVAIRRWPLPAFALAVLATSSYLLAGFPYGPILLPVVVTSYGLGRHVRLPQAAIAAGAGILLLLAHVLVRSSPVDGLVAVLPGSAWVVVPFSIGLARRLVREASRRQQAEAERRALDAERLRLASEVHDVVGHGLAAIQMHADIALHVRDRRPEQAHVALEAISRASADALAELRATLAAIAPEGEPGDDAAHAPTPGLDRVADLCARMREAGIAVDLEIAGTRRAVPPAVDVAAYRIVQESLTNVVKHASERRADVRVAYADGAIELEVTNALDGAGEVREGFGITGIRRRVRDVGGQVDIGPGAGTFRVRASLPT</sequence>
<protein>
    <recommendedName>
        <fullName evidence="2">histidine kinase</fullName>
        <ecNumber evidence="2">2.7.13.3</ecNumber>
    </recommendedName>
</protein>
<feature type="domain" description="Signal transduction histidine kinase subgroup 3 dimerisation and phosphoacceptor" evidence="11">
    <location>
        <begin position="186"/>
        <end position="251"/>
    </location>
</feature>
<dbReference type="eggNOG" id="COG4585">
    <property type="taxonomic scope" value="Bacteria"/>
</dbReference>
<evidence type="ECO:0000256" key="6">
    <source>
        <dbReference type="ARBA" id="ARBA00022777"/>
    </source>
</evidence>
<keyword evidence="10" id="KW-0472">Membrane</keyword>
<keyword evidence="4" id="KW-0808">Transferase</keyword>
<dbReference type="GO" id="GO:0016020">
    <property type="term" value="C:membrane"/>
    <property type="evidence" value="ECO:0007669"/>
    <property type="project" value="InterPro"/>
</dbReference>
<dbReference type="STRING" id="396014.BF93_12230"/>
<evidence type="ECO:0000256" key="3">
    <source>
        <dbReference type="ARBA" id="ARBA00022553"/>
    </source>
</evidence>
<name>Z9JVX9_9MICO</name>
<feature type="transmembrane region" description="Helical" evidence="10">
    <location>
        <begin position="116"/>
        <end position="136"/>
    </location>
</feature>
<dbReference type="InterPro" id="IPR036890">
    <property type="entry name" value="HATPase_C_sf"/>
</dbReference>
<dbReference type="PATRIC" id="fig|396014.3.peg.953"/>
<dbReference type="Gene3D" id="3.30.565.10">
    <property type="entry name" value="Histidine kinase-like ATPase, C-terminal domain"/>
    <property type="match status" value="1"/>
</dbReference>
<dbReference type="PANTHER" id="PTHR24421:SF10">
    <property type="entry name" value="NITRATE_NITRITE SENSOR PROTEIN NARQ"/>
    <property type="match status" value="1"/>
</dbReference>
<keyword evidence="5" id="KW-0547">Nucleotide-binding</keyword>
<keyword evidence="3" id="KW-0597">Phosphoprotein</keyword>
<feature type="transmembrane region" description="Helical" evidence="10">
    <location>
        <begin position="12"/>
        <end position="31"/>
    </location>
</feature>
<keyword evidence="10" id="KW-1133">Transmembrane helix</keyword>
<comment type="caution">
    <text evidence="12">The sequence shown here is derived from an EMBL/GenBank/DDBJ whole genome shotgun (WGS) entry which is preliminary data.</text>
</comment>
<feature type="transmembrane region" description="Helical" evidence="10">
    <location>
        <begin position="51"/>
        <end position="71"/>
    </location>
</feature>
<dbReference type="AlphaFoldDB" id="Z9JVX9"/>
<organism evidence="12 13">
    <name type="scientific">Brachybacterium phenoliresistens</name>
    <dbReference type="NCBI Taxonomy" id="396014"/>
    <lineage>
        <taxon>Bacteria</taxon>
        <taxon>Bacillati</taxon>
        <taxon>Actinomycetota</taxon>
        <taxon>Actinomycetes</taxon>
        <taxon>Micrococcales</taxon>
        <taxon>Dermabacteraceae</taxon>
        <taxon>Brachybacterium</taxon>
    </lineage>
</organism>
<dbReference type="InterPro" id="IPR011712">
    <property type="entry name" value="Sig_transdc_His_kin_sub3_dim/P"/>
</dbReference>